<sequence>MRKKFFGFLPKKESASKTNYHAAELSEKEMMGVEGASSAYLEHFYEQDKVKGVLDPIYQKAF</sequence>
<dbReference type="RefSeq" id="WP_191714748.1">
    <property type="nucleotide sequence ID" value="NZ_JACSPU010000002.1"/>
</dbReference>
<protein>
    <submittedName>
        <fullName evidence="1">Uncharacterized protein</fullName>
    </submittedName>
</protein>
<name>A0ABR8WBX1_9BACL</name>
<accession>A0ABR8WBX1</accession>
<dbReference type="Proteomes" id="UP000658980">
    <property type="component" value="Unassembled WGS sequence"/>
</dbReference>
<gene>
    <name evidence="1" type="ORF">H9630_06790</name>
</gene>
<evidence type="ECO:0000313" key="2">
    <source>
        <dbReference type="Proteomes" id="UP000658980"/>
    </source>
</evidence>
<proteinExistence type="predicted"/>
<comment type="caution">
    <text evidence="1">The sequence shown here is derived from an EMBL/GenBank/DDBJ whole genome shotgun (WGS) entry which is preliminary data.</text>
</comment>
<keyword evidence="2" id="KW-1185">Reference proteome</keyword>
<evidence type="ECO:0000313" key="1">
    <source>
        <dbReference type="EMBL" id="MBD8014523.1"/>
    </source>
</evidence>
<reference evidence="1 2" key="1">
    <citation type="submission" date="2020-08" db="EMBL/GenBank/DDBJ databases">
        <title>A Genomic Blueprint of the Chicken Gut Microbiome.</title>
        <authorList>
            <person name="Gilroy R."/>
            <person name="Ravi A."/>
            <person name="Getino M."/>
            <person name="Pursley I."/>
            <person name="Horton D.L."/>
            <person name="Alikhan N.-F."/>
            <person name="Baker D."/>
            <person name="Gharbi K."/>
            <person name="Hall N."/>
            <person name="Watson M."/>
            <person name="Adriaenssens E.M."/>
            <person name="Foster-Nyarko E."/>
            <person name="Jarju S."/>
            <person name="Secka A."/>
            <person name="Antonio M."/>
            <person name="Oren A."/>
            <person name="Chaudhuri R."/>
            <person name="La Ragione R.M."/>
            <person name="Hildebrand F."/>
            <person name="Pallen M.J."/>
        </authorList>
    </citation>
    <scope>NUCLEOTIDE SEQUENCE [LARGE SCALE GENOMIC DNA]</scope>
    <source>
        <strain evidence="1 2">Sa1BUA13</strain>
    </source>
</reference>
<dbReference type="EMBL" id="JACSPU010000002">
    <property type="protein sequence ID" value="MBD8014523.1"/>
    <property type="molecule type" value="Genomic_DNA"/>
</dbReference>
<organism evidence="1 2">
    <name type="scientific">Planococcus wigleyi</name>
    <dbReference type="NCBI Taxonomy" id="2762216"/>
    <lineage>
        <taxon>Bacteria</taxon>
        <taxon>Bacillati</taxon>
        <taxon>Bacillota</taxon>
        <taxon>Bacilli</taxon>
        <taxon>Bacillales</taxon>
        <taxon>Caryophanaceae</taxon>
        <taxon>Planococcus</taxon>
    </lineage>
</organism>